<protein>
    <recommendedName>
        <fullName evidence="1">DUF6487 domain-containing protein</fullName>
    </recommendedName>
</protein>
<dbReference type="Proteomes" id="UP000768462">
    <property type="component" value="Unassembled WGS sequence"/>
</dbReference>
<dbReference type="InterPro" id="IPR045504">
    <property type="entry name" value="DUF6487"/>
</dbReference>
<gene>
    <name evidence="2" type="ORF">E7215_04215</name>
</gene>
<accession>A0A927W2M5</accession>
<dbReference type="AlphaFoldDB" id="A0A927W2M5"/>
<proteinExistence type="predicted"/>
<dbReference type="Pfam" id="PF20097">
    <property type="entry name" value="DUF6487"/>
    <property type="match status" value="1"/>
</dbReference>
<reference evidence="2" key="1">
    <citation type="submission" date="2019-04" db="EMBL/GenBank/DDBJ databases">
        <title>Evolution of Biomass-Degrading Anaerobic Consortia Revealed by Metagenomics.</title>
        <authorList>
            <person name="Peng X."/>
        </authorList>
    </citation>
    <scope>NUCLEOTIDE SEQUENCE</scope>
    <source>
        <strain evidence="2">SIG254</strain>
    </source>
</reference>
<dbReference type="EMBL" id="SVCM01000048">
    <property type="protein sequence ID" value="MBE6059363.1"/>
    <property type="molecule type" value="Genomic_DNA"/>
</dbReference>
<name>A0A927W2M5_9CLOT</name>
<evidence type="ECO:0000313" key="3">
    <source>
        <dbReference type="Proteomes" id="UP000768462"/>
    </source>
</evidence>
<feature type="domain" description="DUF6487" evidence="1">
    <location>
        <begin position="3"/>
        <end position="68"/>
    </location>
</feature>
<comment type="caution">
    <text evidence="2">The sequence shown here is derived from an EMBL/GenBank/DDBJ whole genome shotgun (WGS) entry which is preliminary data.</text>
</comment>
<evidence type="ECO:0000313" key="2">
    <source>
        <dbReference type="EMBL" id="MBE6059363.1"/>
    </source>
</evidence>
<evidence type="ECO:0000259" key="1">
    <source>
        <dbReference type="Pfam" id="PF20097"/>
    </source>
</evidence>
<sequence length="68" mass="8098">MICPYCNKDLRKGYISNYRCNLIWTPEEKVNLPIPFIIRKQEVVLSKYTEATAYYCEECKKCIIDIDN</sequence>
<organism evidence="2 3">
    <name type="scientific">Clostridium sulfidigenes</name>
    <dbReference type="NCBI Taxonomy" id="318464"/>
    <lineage>
        <taxon>Bacteria</taxon>
        <taxon>Bacillati</taxon>
        <taxon>Bacillota</taxon>
        <taxon>Clostridia</taxon>
        <taxon>Eubacteriales</taxon>
        <taxon>Clostridiaceae</taxon>
        <taxon>Clostridium</taxon>
    </lineage>
</organism>